<proteinExistence type="predicted"/>
<name>A0ABS5U3V2_9BACT</name>
<dbReference type="RefSeq" id="WP_214296057.1">
    <property type="nucleotide sequence ID" value="NZ_JAHDYS010000001.1"/>
</dbReference>
<feature type="chain" id="PRO_5046111226" evidence="1">
    <location>
        <begin position="30"/>
        <end position="238"/>
    </location>
</feature>
<comment type="caution">
    <text evidence="2">The sequence shown here is derived from an EMBL/GenBank/DDBJ whole genome shotgun (WGS) entry which is preliminary data.</text>
</comment>
<reference evidence="2 3" key="1">
    <citation type="submission" date="2021-05" db="EMBL/GenBank/DDBJ databases">
        <title>The draft genome of Geobacter chapellei DSM 13688.</title>
        <authorList>
            <person name="Xu Z."/>
            <person name="Masuda Y."/>
            <person name="Itoh H."/>
            <person name="Senoo K."/>
        </authorList>
    </citation>
    <scope>NUCLEOTIDE SEQUENCE [LARGE SCALE GENOMIC DNA]</scope>
    <source>
        <strain evidence="2 3">DSM 13688</strain>
    </source>
</reference>
<feature type="signal peptide" evidence="1">
    <location>
        <begin position="1"/>
        <end position="29"/>
    </location>
</feature>
<sequence length="238" mass="25978">MYLKLSSRLPLVLSLFLLLILTPSQDRSAAAAEKTHAPSIAGLPKVLPKVTKNAVGIYQLAKEGQWEKTLLAVEEIKNVIPQFSVEGYEPSKIYAPQLGKVAGDLAEAASAKDRHTTMMLANRITLFSSGMAAPLRLVIPTPVELLMFYGRELEIWSDANDTTKLADTVAGIDKTWSDLQPMLEARGGTKEASMVRPILLGLKASKSAQDYAQFSKPLLHAAEKIEMIFRQNSGNGSR</sequence>
<evidence type="ECO:0000313" key="3">
    <source>
        <dbReference type="Proteomes" id="UP000784128"/>
    </source>
</evidence>
<gene>
    <name evidence="2" type="ORF">KJB30_01000</name>
</gene>
<keyword evidence="1" id="KW-0732">Signal</keyword>
<accession>A0ABS5U3V2</accession>
<evidence type="ECO:0000313" key="2">
    <source>
        <dbReference type="EMBL" id="MBT1070352.1"/>
    </source>
</evidence>
<protein>
    <submittedName>
        <fullName evidence="2">Uncharacterized protein</fullName>
    </submittedName>
</protein>
<organism evidence="2 3">
    <name type="scientific">Pelotalea chapellei</name>
    <dbReference type="NCBI Taxonomy" id="44671"/>
    <lineage>
        <taxon>Bacteria</taxon>
        <taxon>Pseudomonadati</taxon>
        <taxon>Thermodesulfobacteriota</taxon>
        <taxon>Desulfuromonadia</taxon>
        <taxon>Geobacterales</taxon>
        <taxon>Geobacteraceae</taxon>
        <taxon>Pelotalea</taxon>
    </lineage>
</organism>
<evidence type="ECO:0000256" key="1">
    <source>
        <dbReference type="SAM" id="SignalP"/>
    </source>
</evidence>
<keyword evidence="3" id="KW-1185">Reference proteome</keyword>
<dbReference type="EMBL" id="JAHDYS010000001">
    <property type="protein sequence ID" value="MBT1070352.1"/>
    <property type="molecule type" value="Genomic_DNA"/>
</dbReference>
<dbReference type="Proteomes" id="UP000784128">
    <property type="component" value="Unassembled WGS sequence"/>
</dbReference>